<keyword evidence="5" id="KW-1185">Reference proteome</keyword>
<feature type="domain" description="ATPase AAA-type core" evidence="3">
    <location>
        <begin position="369"/>
        <end position="443"/>
    </location>
</feature>
<feature type="compositionally biased region" description="Acidic residues" evidence="2">
    <location>
        <begin position="65"/>
        <end position="76"/>
    </location>
</feature>
<dbReference type="PANTHER" id="PTHR23389:SF6">
    <property type="entry name" value="REPLICATION FACTOR C SUBUNIT 1"/>
    <property type="match status" value="1"/>
</dbReference>
<feature type="region of interest" description="Disordered" evidence="2">
    <location>
        <begin position="759"/>
        <end position="797"/>
    </location>
</feature>
<feature type="compositionally biased region" description="Pro residues" evidence="2">
    <location>
        <begin position="31"/>
        <end position="41"/>
    </location>
</feature>
<comment type="caution">
    <text evidence="4">The sequence shown here is derived from an EMBL/GenBank/DDBJ whole genome shotgun (WGS) entry which is preliminary data.</text>
</comment>
<dbReference type="GO" id="GO:0016887">
    <property type="term" value="F:ATP hydrolysis activity"/>
    <property type="evidence" value="ECO:0007669"/>
    <property type="project" value="InterPro"/>
</dbReference>
<feature type="compositionally biased region" description="Basic and acidic residues" evidence="2">
    <location>
        <begin position="172"/>
        <end position="199"/>
    </location>
</feature>
<evidence type="ECO:0000256" key="2">
    <source>
        <dbReference type="SAM" id="MobiDB-lite"/>
    </source>
</evidence>
<dbReference type="GO" id="GO:0006260">
    <property type="term" value="P:DNA replication"/>
    <property type="evidence" value="ECO:0007669"/>
    <property type="project" value="UniProtKB-KW"/>
</dbReference>
<proteinExistence type="predicted"/>
<dbReference type="PANTHER" id="PTHR23389">
    <property type="entry name" value="CHROMOSOME TRANSMISSION FIDELITY FACTOR 18"/>
    <property type="match status" value="1"/>
</dbReference>
<feature type="compositionally biased region" description="Basic residues" evidence="2">
    <location>
        <begin position="157"/>
        <end position="169"/>
    </location>
</feature>
<dbReference type="InterPro" id="IPR027417">
    <property type="entry name" value="P-loop_NTPase"/>
</dbReference>
<protein>
    <recommendedName>
        <fullName evidence="3">ATPase AAA-type core domain-containing protein</fullName>
    </recommendedName>
</protein>
<feature type="compositionally biased region" description="Low complexity" evidence="2">
    <location>
        <begin position="14"/>
        <end position="30"/>
    </location>
</feature>
<feature type="compositionally biased region" description="Acidic residues" evidence="2">
    <location>
        <begin position="134"/>
        <end position="153"/>
    </location>
</feature>
<dbReference type="Pfam" id="PF00004">
    <property type="entry name" value="AAA"/>
    <property type="match status" value="1"/>
</dbReference>
<gene>
    <name evidence="4" type="ORF">PECAL_1P03000</name>
</gene>
<feature type="compositionally biased region" description="Acidic residues" evidence="2">
    <location>
        <begin position="715"/>
        <end position="725"/>
    </location>
</feature>
<dbReference type="Gene3D" id="3.40.50.300">
    <property type="entry name" value="P-loop containing nucleotide triphosphate hydrolases"/>
    <property type="match status" value="1"/>
</dbReference>
<evidence type="ECO:0000313" key="4">
    <source>
        <dbReference type="EMBL" id="CAH0363956.1"/>
    </source>
</evidence>
<feature type="compositionally biased region" description="Low complexity" evidence="2">
    <location>
        <begin position="726"/>
        <end position="744"/>
    </location>
</feature>
<dbReference type="OrthoDB" id="630188at2759"/>
<keyword evidence="1" id="KW-0235">DNA replication</keyword>
<feature type="region of interest" description="Disordered" evidence="2">
    <location>
        <begin position="1"/>
        <end position="256"/>
    </location>
</feature>
<dbReference type="SUPFAM" id="SSF52540">
    <property type="entry name" value="P-loop containing nucleoside triphosphate hydrolases"/>
    <property type="match status" value="1"/>
</dbReference>
<sequence length="1301" mass="139131">MNDFFKPRKKKAKVAPPAEAEAAPPAEAAPAPAPAPAAAPPKPKKPLAPIFAPKRRKEPAVVVVESDEDEAEDEPEAPPPKRARQPAAEDDAEENDEAPKRAREDEDEEEEAPSRPRRASARLADAARRRAANNDDDEPEWSGNDDESDDEDVEALRKRRRKPKKKKAAIFKTKDERKAEAEAARRKAEAQKREDDARRAAQLRSVETAAFGGGASNPFFEKRAAAKKPSQKAVSTAPERLEAPFAPSVPRAGSAFSDEKADGLASSILEKPFPTFGTDDAPRLRPALPLSIPAEATDDVLRTLARKARATQVPPPSDSELIGENCVNARRGLVEWLRTQWGAAGRASLSDDDAYFDSDDEAEVQGASLIAGPLGCGKTRVAREAAQQAGFSVLTMELDASAPANELQKRYKEATSSRRLKGARQLVLVDDVDASIVNDPQRARALRDLVKNARCPVVATCTVSRDADGARCGVLATKLGCPRYFQLPFCSDDSLESLLAARAPGDAWSLVRAHVAALADGDARKALVLLDAALLDDGPASEDEVATTSHEEIEPWCPSHDAEPPSITSISPQIVPRNGGRVLIHVACCDDGYALIDGRRVAFDQITHVGGRLQAFVDIPKARPAQRFEAIVVVRSDGARSDAVAFGALVAYEAEEPDDEDEAPRGRLRRHAGASDDEDEAVPESPSAKDGVVAEVSPENAPSPRKKPRRRVVVDDDDEEEEDAAADAADPLPAPDVPAAAPVPATPPVVVTQAAPMETEPTVPATPAEPEAPMETEPAAPSAPWAPPPRVRPPSSDATALAAAAALAEARSAVDAFRSGDADERLVDDDDTRAARRAGVLRFATAAPRPSTGADRAAASLGLDLLVAAPTPAPVRERHRDALYAARCAVGDDLAPPRLGPEPALDYAPALRAIFGGEAAREATFAGRRFTHYLRDARHSASALAFAYAAGDLSCPPSGHNFCQAFGMRYLFLSAVCVVATESNATFGALADRVEWSRVNSIASYDWPDSRLRHFAPAEAMDLLRGRHVLVLGNSVARHVVVALHMLIGGRAPDAHGVRIGGQALPEAEVSIWPGHGAGSAEVAPEKVYASGVCKRKPGGSRIRSFCPAWLLGCSGTDCCVVRRKASRESMLLTYAFTGTPAEIQIHRALKRWAGTPSCAGASAPDYAVLFLTEVNHKAFQRLATHSAELRTRHPRTTFILVTPPHTQCDDRTIRKSEKLCKRGENRSALEAYDAAAVEAATPFDGVVALPIGEATARGLSEGALRHEVTNPYHFHDAGRLFVLEMLLNAFAIATSRRPPH</sequence>
<feature type="compositionally biased region" description="Low complexity" evidence="2">
    <location>
        <begin position="759"/>
        <end position="783"/>
    </location>
</feature>
<accession>A0A8J2WWB6</accession>
<organism evidence="4 5">
    <name type="scientific">Pelagomonas calceolata</name>
    <dbReference type="NCBI Taxonomy" id="35677"/>
    <lineage>
        <taxon>Eukaryota</taxon>
        <taxon>Sar</taxon>
        <taxon>Stramenopiles</taxon>
        <taxon>Ochrophyta</taxon>
        <taxon>Pelagophyceae</taxon>
        <taxon>Pelagomonadales</taxon>
        <taxon>Pelagomonadaceae</taxon>
        <taxon>Pelagomonas</taxon>
    </lineage>
</organism>
<dbReference type="Proteomes" id="UP000789595">
    <property type="component" value="Unassembled WGS sequence"/>
</dbReference>
<evidence type="ECO:0000256" key="1">
    <source>
        <dbReference type="ARBA" id="ARBA00022705"/>
    </source>
</evidence>
<dbReference type="InterPro" id="IPR003959">
    <property type="entry name" value="ATPase_AAA_core"/>
</dbReference>
<evidence type="ECO:0000313" key="5">
    <source>
        <dbReference type="Proteomes" id="UP000789595"/>
    </source>
</evidence>
<reference evidence="4" key="1">
    <citation type="submission" date="2021-11" db="EMBL/GenBank/DDBJ databases">
        <authorList>
            <consortium name="Genoscope - CEA"/>
            <person name="William W."/>
        </authorList>
    </citation>
    <scope>NUCLEOTIDE SEQUENCE</scope>
</reference>
<dbReference type="GO" id="GO:0005524">
    <property type="term" value="F:ATP binding"/>
    <property type="evidence" value="ECO:0007669"/>
    <property type="project" value="InterPro"/>
</dbReference>
<dbReference type="EMBL" id="CAKKNE010000001">
    <property type="protein sequence ID" value="CAH0363956.1"/>
    <property type="molecule type" value="Genomic_DNA"/>
</dbReference>
<name>A0A8J2WWB6_9STRA</name>
<evidence type="ECO:0000259" key="3">
    <source>
        <dbReference type="Pfam" id="PF00004"/>
    </source>
</evidence>
<feature type="region of interest" description="Disordered" evidence="2">
    <location>
        <begin position="654"/>
        <end position="744"/>
    </location>
</feature>